<evidence type="ECO:0000313" key="2">
    <source>
        <dbReference type="EMBL" id="KAG2661005.1"/>
    </source>
</evidence>
<feature type="region of interest" description="Disordered" evidence="1">
    <location>
        <begin position="1"/>
        <end position="24"/>
    </location>
</feature>
<dbReference type="AlphaFoldDB" id="A0A8T0XPI1"/>
<protein>
    <submittedName>
        <fullName evidence="2">Uncharacterized protein</fullName>
    </submittedName>
</protein>
<dbReference type="EMBL" id="CM029037">
    <property type="protein sequence ID" value="KAG2661005.1"/>
    <property type="molecule type" value="Genomic_DNA"/>
</dbReference>
<dbReference type="Proteomes" id="UP000823388">
    <property type="component" value="Chromosome 1K"/>
</dbReference>
<organism evidence="2 3">
    <name type="scientific">Panicum virgatum</name>
    <name type="common">Blackwell switchgrass</name>
    <dbReference type="NCBI Taxonomy" id="38727"/>
    <lineage>
        <taxon>Eukaryota</taxon>
        <taxon>Viridiplantae</taxon>
        <taxon>Streptophyta</taxon>
        <taxon>Embryophyta</taxon>
        <taxon>Tracheophyta</taxon>
        <taxon>Spermatophyta</taxon>
        <taxon>Magnoliopsida</taxon>
        <taxon>Liliopsida</taxon>
        <taxon>Poales</taxon>
        <taxon>Poaceae</taxon>
        <taxon>PACMAD clade</taxon>
        <taxon>Panicoideae</taxon>
        <taxon>Panicodae</taxon>
        <taxon>Paniceae</taxon>
        <taxon>Panicinae</taxon>
        <taxon>Panicum</taxon>
        <taxon>Panicum sect. Hiantes</taxon>
    </lineage>
</organism>
<reference evidence="2" key="1">
    <citation type="submission" date="2020-05" db="EMBL/GenBank/DDBJ databases">
        <title>WGS assembly of Panicum virgatum.</title>
        <authorList>
            <person name="Lovell J.T."/>
            <person name="Jenkins J."/>
            <person name="Shu S."/>
            <person name="Juenger T.E."/>
            <person name="Schmutz J."/>
        </authorList>
    </citation>
    <scope>NUCLEOTIDE SEQUENCE</scope>
    <source>
        <strain evidence="2">AP13</strain>
    </source>
</reference>
<evidence type="ECO:0000256" key="1">
    <source>
        <dbReference type="SAM" id="MobiDB-lite"/>
    </source>
</evidence>
<comment type="caution">
    <text evidence="2">The sequence shown here is derived from an EMBL/GenBank/DDBJ whole genome shotgun (WGS) entry which is preliminary data.</text>
</comment>
<keyword evidence="3" id="KW-1185">Reference proteome</keyword>
<accession>A0A8T0XPI1</accession>
<proteinExistence type="predicted"/>
<evidence type="ECO:0000313" key="3">
    <source>
        <dbReference type="Proteomes" id="UP000823388"/>
    </source>
</evidence>
<name>A0A8T0XPI1_PANVG</name>
<sequence>MLAPPLRGDGVEGDGPYRRSRGGHTCWAGAAVVPRRGKKESNNNDRVPKNKLLFPSAEGIGASSGQVKGMVLVSVDTSLSEQVVAEYIPAENAAPSEGRTVTAWPAFVMRSGARSR</sequence>
<gene>
    <name evidence="2" type="ORF">PVAP13_1KG474505</name>
</gene>